<name>A0A9W9UBC4_PENBR</name>
<protein>
    <submittedName>
        <fullName evidence="1">Uncharacterized protein</fullName>
    </submittedName>
</protein>
<proteinExistence type="predicted"/>
<reference evidence="1" key="2">
    <citation type="journal article" date="2023" name="IMA Fungus">
        <title>Comparative genomic study of the Penicillium genus elucidates a diverse pangenome and 15 lateral gene transfer events.</title>
        <authorList>
            <person name="Petersen C."/>
            <person name="Sorensen T."/>
            <person name="Nielsen M.R."/>
            <person name="Sondergaard T.E."/>
            <person name="Sorensen J.L."/>
            <person name="Fitzpatrick D.A."/>
            <person name="Frisvad J.C."/>
            <person name="Nielsen K.L."/>
        </authorList>
    </citation>
    <scope>NUCLEOTIDE SEQUENCE</scope>
    <source>
        <strain evidence="1">IBT 35673</strain>
    </source>
</reference>
<accession>A0A9W9UBC4</accession>
<reference evidence="1" key="1">
    <citation type="submission" date="2022-12" db="EMBL/GenBank/DDBJ databases">
        <authorList>
            <person name="Petersen C."/>
        </authorList>
    </citation>
    <scope>NUCLEOTIDE SEQUENCE</scope>
    <source>
        <strain evidence="1">IBT 35673</strain>
    </source>
</reference>
<gene>
    <name evidence="1" type="ORF">N7452_009599</name>
</gene>
<dbReference type="Proteomes" id="UP001147695">
    <property type="component" value="Unassembled WGS sequence"/>
</dbReference>
<sequence>MSEQRIPKEKKDSLLTQAREIAADILEYKVINRIHYGKDVQKVLALIPDDNDQEMRHFRSITPPKAMTDDMNLIDSALAQSPMTEASIRWNIDALILFVHKITAAQTPPTWPLNIQTERSYSFGPLPVNVITIGTEERLDEIAQCLGYMGCVHRERKQVSKQDAKVYGLATDSQVFHFLKISHDSKWSEWIVSS</sequence>
<comment type="caution">
    <text evidence="1">The sequence shown here is derived from an EMBL/GenBank/DDBJ whole genome shotgun (WGS) entry which is preliminary data.</text>
</comment>
<dbReference type="EMBL" id="JAPZBQ010000005">
    <property type="protein sequence ID" value="KAJ5329209.1"/>
    <property type="molecule type" value="Genomic_DNA"/>
</dbReference>
<organism evidence="1 2">
    <name type="scientific">Penicillium brevicompactum</name>
    <dbReference type="NCBI Taxonomy" id="5074"/>
    <lineage>
        <taxon>Eukaryota</taxon>
        <taxon>Fungi</taxon>
        <taxon>Dikarya</taxon>
        <taxon>Ascomycota</taxon>
        <taxon>Pezizomycotina</taxon>
        <taxon>Eurotiomycetes</taxon>
        <taxon>Eurotiomycetidae</taxon>
        <taxon>Eurotiales</taxon>
        <taxon>Aspergillaceae</taxon>
        <taxon>Penicillium</taxon>
    </lineage>
</organism>
<evidence type="ECO:0000313" key="1">
    <source>
        <dbReference type="EMBL" id="KAJ5329209.1"/>
    </source>
</evidence>
<dbReference type="AlphaFoldDB" id="A0A9W9UBC4"/>
<evidence type="ECO:0000313" key="2">
    <source>
        <dbReference type="Proteomes" id="UP001147695"/>
    </source>
</evidence>